<dbReference type="EMBL" id="JABFJV010000106">
    <property type="protein sequence ID" value="NOK35374.1"/>
    <property type="molecule type" value="Genomic_DNA"/>
</dbReference>
<keyword evidence="3" id="KW-1185">Reference proteome</keyword>
<evidence type="ECO:0000313" key="3">
    <source>
        <dbReference type="Proteomes" id="UP000563426"/>
    </source>
</evidence>
<dbReference type="RefSeq" id="WP_171436125.1">
    <property type="nucleotide sequence ID" value="NZ_JABFJV010000106.1"/>
</dbReference>
<evidence type="ECO:0000256" key="1">
    <source>
        <dbReference type="SAM" id="MobiDB-lite"/>
    </source>
</evidence>
<feature type="region of interest" description="Disordered" evidence="1">
    <location>
        <begin position="43"/>
        <end position="84"/>
    </location>
</feature>
<reference evidence="2 3" key="1">
    <citation type="submission" date="2020-05" db="EMBL/GenBank/DDBJ databases">
        <authorList>
            <person name="Whitworth D."/>
        </authorList>
    </citation>
    <scope>NUCLEOTIDE SEQUENCE [LARGE SCALE GENOMIC DNA]</scope>
    <source>
        <strain evidence="2 3">AB043B</strain>
    </source>
</reference>
<accession>A0A7Y4KMA7</accession>
<feature type="compositionally biased region" description="Polar residues" evidence="1">
    <location>
        <begin position="65"/>
        <end position="74"/>
    </location>
</feature>
<dbReference type="Proteomes" id="UP000563426">
    <property type="component" value="Unassembled WGS sequence"/>
</dbReference>
<protein>
    <submittedName>
        <fullName evidence="2">Uncharacterized protein</fullName>
    </submittedName>
</protein>
<proteinExistence type="predicted"/>
<name>A0A7Y4KMA7_9BACT</name>
<comment type="caution">
    <text evidence="2">The sequence shown here is derived from an EMBL/GenBank/DDBJ whole genome shotgun (WGS) entry which is preliminary data.</text>
</comment>
<dbReference type="AlphaFoldDB" id="A0A7Y4KMA7"/>
<evidence type="ECO:0000313" key="2">
    <source>
        <dbReference type="EMBL" id="NOK35374.1"/>
    </source>
</evidence>
<organism evidence="2 3">
    <name type="scientific">Corallococcus exercitus</name>
    <dbReference type="NCBI Taxonomy" id="2316736"/>
    <lineage>
        <taxon>Bacteria</taxon>
        <taxon>Pseudomonadati</taxon>
        <taxon>Myxococcota</taxon>
        <taxon>Myxococcia</taxon>
        <taxon>Myxococcales</taxon>
        <taxon>Cystobacterineae</taxon>
        <taxon>Myxococcaceae</taxon>
        <taxon>Corallococcus</taxon>
    </lineage>
</organism>
<sequence length="84" mass="8111">MGYGGKGEFAATTRDVSDTPLFSFKGSAKDAANAIGGWGTGSGKALGGAVANPSSGTAGLGEAPRTTSLNQQLSAGRHAGGVRA</sequence>
<gene>
    <name evidence="2" type="ORF">HMI49_19405</name>
</gene>